<reference evidence="1" key="1">
    <citation type="journal article" date="2015" name="Nature">
        <title>Complex archaea that bridge the gap between prokaryotes and eukaryotes.</title>
        <authorList>
            <person name="Spang A."/>
            <person name="Saw J.H."/>
            <person name="Jorgensen S.L."/>
            <person name="Zaremba-Niedzwiedzka K."/>
            <person name="Martijn J."/>
            <person name="Lind A.E."/>
            <person name="van Eijk R."/>
            <person name="Schleper C."/>
            <person name="Guy L."/>
            <person name="Ettema T.J."/>
        </authorList>
    </citation>
    <scope>NUCLEOTIDE SEQUENCE</scope>
</reference>
<feature type="non-terminal residue" evidence="1">
    <location>
        <position position="1"/>
    </location>
</feature>
<dbReference type="EMBL" id="LAZR01010555">
    <property type="protein sequence ID" value="KKM66328.1"/>
    <property type="molecule type" value="Genomic_DNA"/>
</dbReference>
<dbReference type="AlphaFoldDB" id="A0A0F9J9V5"/>
<evidence type="ECO:0000313" key="1">
    <source>
        <dbReference type="EMBL" id="KKM66328.1"/>
    </source>
</evidence>
<organism evidence="1">
    <name type="scientific">marine sediment metagenome</name>
    <dbReference type="NCBI Taxonomy" id="412755"/>
    <lineage>
        <taxon>unclassified sequences</taxon>
        <taxon>metagenomes</taxon>
        <taxon>ecological metagenomes</taxon>
    </lineage>
</organism>
<proteinExistence type="predicted"/>
<sequence>HMWDALYRKKNWGSQRIGNYLGVSFMTVLLRLKKLGYEIKPSGGANNIGPQSSSCFIRIQELNHPNMTQSAIAAKLRLSIITVRHCVHNYRLDYIRSYNGEALGPVRYPKHLTGKHRKENPCLNHRKK</sequence>
<comment type="caution">
    <text evidence="1">The sequence shown here is derived from an EMBL/GenBank/DDBJ whole genome shotgun (WGS) entry which is preliminary data.</text>
</comment>
<accession>A0A0F9J9V5</accession>
<protein>
    <submittedName>
        <fullName evidence="1">Uncharacterized protein</fullName>
    </submittedName>
</protein>
<name>A0A0F9J9V5_9ZZZZ</name>
<gene>
    <name evidence="1" type="ORF">LCGC14_1482230</name>
</gene>